<dbReference type="RefSeq" id="WP_145276632.1">
    <property type="nucleotide sequence ID" value="NZ_CP036272.1"/>
</dbReference>
<dbReference type="EMBL" id="CP036272">
    <property type="protein sequence ID" value="QDT62101.1"/>
    <property type="molecule type" value="Genomic_DNA"/>
</dbReference>
<keyword evidence="3" id="KW-1185">Reference proteome</keyword>
<dbReference type="Proteomes" id="UP000315003">
    <property type="component" value="Chromosome"/>
</dbReference>
<reference evidence="2 3" key="1">
    <citation type="submission" date="2019-02" db="EMBL/GenBank/DDBJ databases">
        <title>Deep-cultivation of Planctomycetes and their phenomic and genomic characterization uncovers novel biology.</title>
        <authorList>
            <person name="Wiegand S."/>
            <person name="Jogler M."/>
            <person name="Boedeker C."/>
            <person name="Pinto D."/>
            <person name="Vollmers J."/>
            <person name="Rivas-Marin E."/>
            <person name="Kohn T."/>
            <person name="Peeters S.H."/>
            <person name="Heuer A."/>
            <person name="Rast P."/>
            <person name="Oberbeckmann S."/>
            <person name="Bunk B."/>
            <person name="Jeske O."/>
            <person name="Meyerdierks A."/>
            <person name="Storesund J.E."/>
            <person name="Kallscheuer N."/>
            <person name="Luecker S."/>
            <person name="Lage O.M."/>
            <person name="Pohl T."/>
            <person name="Merkel B.J."/>
            <person name="Hornburger P."/>
            <person name="Mueller R.-W."/>
            <person name="Bruemmer F."/>
            <person name="Labrenz M."/>
            <person name="Spormann A.M."/>
            <person name="Op den Camp H."/>
            <person name="Overmann J."/>
            <person name="Amann R."/>
            <person name="Jetten M.S.M."/>
            <person name="Mascher T."/>
            <person name="Medema M.H."/>
            <person name="Devos D.P."/>
            <person name="Kaster A.-K."/>
            <person name="Ovreas L."/>
            <person name="Rohde M."/>
            <person name="Galperin M.Y."/>
            <person name="Jogler C."/>
        </authorList>
    </citation>
    <scope>NUCLEOTIDE SEQUENCE [LARGE SCALE GENOMIC DNA]</scope>
    <source>
        <strain evidence="2 3">SV_7m_r</strain>
    </source>
</reference>
<accession>A0A517T185</accession>
<evidence type="ECO:0000313" key="3">
    <source>
        <dbReference type="Proteomes" id="UP000315003"/>
    </source>
</evidence>
<gene>
    <name evidence="2" type="ORF">SV7mr_46480</name>
</gene>
<organism evidence="2 3">
    <name type="scientific">Stieleria bergensis</name>
    <dbReference type="NCBI Taxonomy" id="2528025"/>
    <lineage>
        <taxon>Bacteria</taxon>
        <taxon>Pseudomonadati</taxon>
        <taxon>Planctomycetota</taxon>
        <taxon>Planctomycetia</taxon>
        <taxon>Pirellulales</taxon>
        <taxon>Pirellulaceae</taxon>
        <taxon>Stieleria</taxon>
    </lineage>
</organism>
<evidence type="ECO:0008006" key="4">
    <source>
        <dbReference type="Google" id="ProtNLM"/>
    </source>
</evidence>
<sequence length="202" mass="22461" precursor="true">MKASVAFACLVGLILQCSNEATAQVIQLPSFNHFYYNGGSVWVPDGGTASLGGFGYSAYNVRRRRGLGFYPRYPGYYGPIVNNYHSLSISANVIDLNAMDQQLMGVPAGQAIPRALEASRLNPNAGHADVIGMIDAHQQIARRNDDEGSQLVRFARDALKKGNRRRAYDSYRMAIDVLESQYLLDYARDEFKRQFPDGKLTE</sequence>
<feature type="signal peptide" evidence="1">
    <location>
        <begin position="1"/>
        <end position="23"/>
    </location>
</feature>
<protein>
    <recommendedName>
        <fullName evidence="4">Tetratricopeptide repeat protein</fullName>
    </recommendedName>
</protein>
<proteinExistence type="predicted"/>
<feature type="chain" id="PRO_5021765255" description="Tetratricopeptide repeat protein" evidence="1">
    <location>
        <begin position="24"/>
        <end position="202"/>
    </location>
</feature>
<keyword evidence="1" id="KW-0732">Signal</keyword>
<dbReference type="AlphaFoldDB" id="A0A517T185"/>
<dbReference type="OrthoDB" id="280861at2"/>
<evidence type="ECO:0000313" key="2">
    <source>
        <dbReference type="EMBL" id="QDT62101.1"/>
    </source>
</evidence>
<evidence type="ECO:0000256" key="1">
    <source>
        <dbReference type="SAM" id="SignalP"/>
    </source>
</evidence>
<name>A0A517T185_9BACT</name>